<reference evidence="2 3" key="1">
    <citation type="submission" date="2022-06" db="EMBL/GenBank/DDBJ databases">
        <title>Paraconexibacter antarcticus.</title>
        <authorList>
            <person name="Kim C.S."/>
        </authorList>
    </citation>
    <scope>NUCLEOTIDE SEQUENCE [LARGE SCALE GENOMIC DNA]</scope>
    <source>
        <strain evidence="2 3">02-257</strain>
    </source>
</reference>
<proteinExistence type="predicted"/>
<dbReference type="Proteomes" id="UP001056035">
    <property type="component" value="Chromosome"/>
</dbReference>
<dbReference type="RefSeq" id="WP_254570392.1">
    <property type="nucleotide sequence ID" value="NZ_CP098502.1"/>
</dbReference>
<keyword evidence="3" id="KW-1185">Reference proteome</keyword>
<protein>
    <submittedName>
        <fullName evidence="2">Uncharacterized protein</fullName>
    </submittedName>
</protein>
<accession>A0ABY5DNR0</accession>
<name>A0ABY5DNR0_9ACTN</name>
<sequence>MSFRFRIASLVAASLLVAVPVASAGIRARIDAADAVETALHAKYHRYLWTAACDQTAPAHFRCRFIGRRASHAGTGKATVVRQGRRYTVTLGTVRFR</sequence>
<feature type="signal peptide" evidence="1">
    <location>
        <begin position="1"/>
        <end position="24"/>
    </location>
</feature>
<feature type="chain" id="PRO_5045700542" evidence="1">
    <location>
        <begin position="25"/>
        <end position="97"/>
    </location>
</feature>
<gene>
    <name evidence="2" type="ORF">NBH00_20280</name>
</gene>
<evidence type="ECO:0000313" key="2">
    <source>
        <dbReference type="EMBL" id="UTI63668.1"/>
    </source>
</evidence>
<evidence type="ECO:0000313" key="3">
    <source>
        <dbReference type="Proteomes" id="UP001056035"/>
    </source>
</evidence>
<organism evidence="2 3">
    <name type="scientific">Paraconexibacter antarcticus</name>
    <dbReference type="NCBI Taxonomy" id="2949664"/>
    <lineage>
        <taxon>Bacteria</taxon>
        <taxon>Bacillati</taxon>
        <taxon>Actinomycetota</taxon>
        <taxon>Thermoleophilia</taxon>
        <taxon>Solirubrobacterales</taxon>
        <taxon>Paraconexibacteraceae</taxon>
        <taxon>Paraconexibacter</taxon>
    </lineage>
</organism>
<evidence type="ECO:0000256" key="1">
    <source>
        <dbReference type="SAM" id="SignalP"/>
    </source>
</evidence>
<keyword evidence="1" id="KW-0732">Signal</keyword>
<dbReference type="EMBL" id="CP098502">
    <property type="protein sequence ID" value="UTI63668.1"/>
    <property type="molecule type" value="Genomic_DNA"/>
</dbReference>